<dbReference type="RefSeq" id="WP_377258087.1">
    <property type="nucleotide sequence ID" value="NZ_JBHMAA010000008.1"/>
</dbReference>
<dbReference type="Proteomes" id="UP001589692">
    <property type="component" value="Unassembled WGS sequence"/>
</dbReference>
<feature type="transmembrane region" description="Helical" evidence="1">
    <location>
        <begin position="51"/>
        <end position="78"/>
    </location>
</feature>
<evidence type="ECO:0000313" key="3">
    <source>
        <dbReference type="Proteomes" id="UP001589692"/>
    </source>
</evidence>
<evidence type="ECO:0000256" key="1">
    <source>
        <dbReference type="SAM" id="Phobius"/>
    </source>
</evidence>
<organism evidence="2 3">
    <name type="scientific">Rhizobium puerariae</name>
    <dbReference type="NCBI Taxonomy" id="1585791"/>
    <lineage>
        <taxon>Bacteria</taxon>
        <taxon>Pseudomonadati</taxon>
        <taxon>Pseudomonadota</taxon>
        <taxon>Alphaproteobacteria</taxon>
        <taxon>Hyphomicrobiales</taxon>
        <taxon>Rhizobiaceae</taxon>
        <taxon>Rhizobium/Agrobacterium group</taxon>
        <taxon>Rhizobium</taxon>
    </lineage>
</organism>
<keyword evidence="1" id="KW-0472">Membrane</keyword>
<keyword evidence="1" id="KW-0812">Transmembrane</keyword>
<reference evidence="2 3" key="1">
    <citation type="submission" date="2024-09" db="EMBL/GenBank/DDBJ databases">
        <authorList>
            <person name="Sun Q."/>
            <person name="Mori K."/>
        </authorList>
    </citation>
    <scope>NUCLEOTIDE SEQUENCE [LARGE SCALE GENOMIC DNA]</scope>
    <source>
        <strain evidence="2 3">TBRC 4938</strain>
    </source>
</reference>
<keyword evidence="1" id="KW-1133">Transmembrane helix</keyword>
<keyword evidence="3" id="KW-1185">Reference proteome</keyword>
<gene>
    <name evidence="2" type="ORF">ACFFP0_07025</name>
</gene>
<name>A0ABV6AH14_9HYPH</name>
<accession>A0ABV6AH14</accession>
<evidence type="ECO:0000313" key="2">
    <source>
        <dbReference type="EMBL" id="MFB9948595.1"/>
    </source>
</evidence>
<proteinExistence type="predicted"/>
<protein>
    <submittedName>
        <fullName evidence="2">Uncharacterized protein</fullName>
    </submittedName>
</protein>
<comment type="caution">
    <text evidence="2">The sequence shown here is derived from an EMBL/GenBank/DDBJ whole genome shotgun (WGS) entry which is preliminary data.</text>
</comment>
<feature type="transmembrane region" description="Helical" evidence="1">
    <location>
        <begin position="12"/>
        <end position="39"/>
    </location>
</feature>
<dbReference type="EMBL" id="JBHMAA010000008">
    <property type="protein sequence ID" value="MFB9948595.1"/>
    <property type="molecule type" value="Genomic_DNA"/>
</dbReference>
<sequence>MPLPAPEGVGDFFGLLGIHSIGGYVWCAFVGATVAHAIGATGCGAVSPVRLVLAGVALSAVLGGIVTAFIGAPMLILLARRKQARGL</sequence>